<dbReference type="Gene3D" id="3.40.525.10">
    <property type="entry name" value="CRAL-TRIO lipid binding domain"/>
    <property type="match status" value="1"/>
</dbReference>
<dbReference type="Gene3D" id="1.20.5.1200">
    <property type="entry name" value="Alpha-tocopherol transfer"/>
    <property type="match status" value="1"/>
</dbReference>
<dbReference type="GO" id="GO:0016020">
    <property type="term" value="C:membrane"/>
    <property type="evidence" value="ECO:0007669"/>
    <property type="project" value="TreeGrafter"/>
</dbReference>
<dbReference type="PANTHER" id="PTHR10174:SF224">
    <property type="entry name" value="RETINOL-BINDING PROTEIN PINTA"/>
    <property type="match status" value="1"/>
</dbReference>
<dbReference type="InterPro" id="IPR001251">
    <property type="entry name" value="CRAL-TRIO_dom"/>
</dbReference>
<evidence type="ECO:0000313" key="1">
    <source>
        <dbReference type="EMBL" id="CAD7230142.1"/>
    </source>
</evidence>
<dbReference type="GO" id="GO:1902936">
    <property type="term" value="F:phosphatidylinositol bisphosphate binding"/>
    <property type="evidence" value="ECO:0007669"/>
    <property type="project" value="TreeGrafter"/>
</dbReference>
<accession>A0A7R8WEE8</accession>
<organism evidence="1">
    <name type="scientific">Cyprideis torosa</name>
    <dbReference type="NCBI Taxonomy" id="163714"/>
    <lineage>
        <taxon>Eukaryota</taxon>
        <taxon>Metazoa</taxon>
        <taxon>Ecdysozoa</taxon>
        <taxon>Arthropoda</taxon>
        <taxon>Crustacea</taxon>
        <taxon>Oligostraca</taxon>
        <taxon>Ostracoda</taxon>
        <taxon>Podocopa</taxon>
        <taxon>Podocopida</taxon>
        <taxon>Cytherocopina</taxon>
        <taxon>Cytheroidea</taxon>
        <taxon>Cytherideidae</taxon>
        <taxon>Cyprideis</taxon>
    </lineage>
</organism>
<gene>
    <name evidence="1" type="ORF">CTOB1V02_LOCUS8005</name>
</gene>
<dbReference type="SUPFAM" id="SSF52087">
    <property type="entry name" value="CRAL/TRIO domain"/>
    <property type="match status" value="1"/>
</dbReference>
<dbReference type="Pfam" id="PF00650">
    <property type="entry name" value="CRAL_TRIO"/>
    <property type="match status" value="1"/>
</dbReference>
<dbReference type="SMART" id="SM01100">
    <property type="entry name" value="CRAL_TRIO_N"/>
    <property type="match status" value="1"/>
</dbReference>
<dbReference type="AlphaFoldDB" id="A0A7R8WEE8"/>
<dbReference type="InterPro" id="IPR036865">
    <property type="entry name" value="CRAL-TRIO_dom_sf"/>
</dbReference>
<dbReference type="InterPro" id="IPR036273">
    <property type="entry name" value="CRAL/TRIO_N_dom_sf"/>
</dbReference>
<dbReference type="SUPFAM" id="SSF46938">
    <property type="entry name" value="CRAL/TRIO N-terminal domain"/>
    <property type="match status" value="1"/>
</dbReference>
<proteinExistence type="predicted"/>
<dbReference type="PANTHER" id="PTHR10174">
    <property type="entry name" value="ALPHA-TOCOPHEROL TRANSFER PROTEIN-RELATED"/>
    <property type="match status" value="1"/>
</dbReference>
<name>A0A7R8WEE8_9CRUS</name>
<dbReference type="SMART" id="SM00516">
    <property type="entry name" value="SEC14"/>
    <property type="match status" value="1"/>
</dbReference>
<dbReference type="InterPro" id="IPR011074">
    <property type="entry name" value="CRAL/TRIO_N_dom"/>
</dbReference>
<reference evidence="1" key="1">
    <citation type="submission" date="2020-11" db="EMBL/GenBank/DDBJ databases">
        <authorList>
            <person name="Tran Van P."/>
        </authorList>
    </citation>
    <scope>NUCLEOTIDE SEQUENCE</scope>
</reference>
<dbReference type="PROSITE" id="PS50191">
    <property type="entry name" value="CRAL_TRIO"/>
    <property type="match status" value="1"/>
</dbReference>
<dbReference type="CDD" id="cd00170">
    <property type="entry name" value="SEC14"/>
    <property type="match status" value="1"/>
</dbReference>
<protein>
    <submittedName>
        <fullName evidence="1">Uncharacterized protein</fullName>
    </submittedName>
</protein>
<sequence>MPSEVLKTSLPPHIQEIALKELNEVPERRGDDIQAIREWLKKEPHLQTVPTDDATILRFLRGCKFSLQRTKEKLDAFYTMKTVLPEFFNNRDPKQKGIQQLLQLGIKPVSLDPLIPNVFRTYLPIPNGYDKLGRRVVIIRTGIWTPSLHKIEDVFKLSNMIMDLLLQEDEQTQVTGITGILDMAGSTMGHFAQYTPPIVKKAMTCWQDGYPTRPKGMHYVNLPPSFEMVFGLFKAFMKPKMLRRLHIHTHVEELHEDIPKEVLPLEYGGTNGKMEDYAKHWRKKVEASRAWFLSDEAAKSQEDKRRGKPKTTVEMFGLEGSFRKLNLD</sequence>
<dbReference type="EMBL" id="OB662491">
    <property type="protein sequence ID" value="CAD7230142.1"/>
    <property type="molecule type" value="Genomic_DNA"/>
</dbReference>
<dbReference type="Gene3D" id="1.10.8.20">
    <property type="entry name" value="N-terminal domain of phosphatidylinositol transfer protein sec14p"/>
    <property type="match status" value="1"/>
</dbReference>
<dbReference type="OrthoDB" id="6682367at2759"/>